<evidence type="ECO:0000256" key="7">
    <source>
        <dbReference type="ARBA" id="ARBA00023002"/>
    </source>
</evidence>
<dbReference type="KEGG" id="bkr:AAFP32_01840"/>
<feature type="binding site" evidence="13">
    <location>
        <position position="253"/>
    </location>
    <ligand>
        <name>substrate</name>
    </ligand>
</feature>
<comment type="function">
    <text evidence="1">Catalyzes the sequential NAD-dependent oxidations of L-histidinol to L-histidinaldehyde and then to L-histidine.</text>
</comment>
<dbReference type="GO" id="GO:0051287">
    <property type="term" value="F:NAD binding"/>
    <property type="evidence" value="ECO:0007669"/>
    <property type="project" value="InterPro"/>
</dbReference>
<dbReference type="NCBIfam" id="TIGR00069">
    <property type="entry name" value="hisD"/>
    <property type="match status" value="1"/>
</dbReference>
<dbReference type="PRINTS" id="PR00083">
    <property type="entry name" value="HOLDHDRGNASE"/>
</dbReference>
<dbReference type="AlphaFoldDB" id="A0AAU7UMZ8"/>
<feature type="binding site" evidence="12">
    <location>
        <position position="120"/>
    </location>
    <ligand>
        <name>NAD(+)</name>
        <dbReference type="ChEBI" id="CHEBI:57540"/>
    </ligand>
</feature>
<comment type="pathway">
    <text evidence="2">Amino-acid biosynthesis; L-histidine biosynthesis; L-histidine from 5-phospho-alpha-D-ribose 1-diphosphate: step 9/9.</text>
</comment>
<keyword evidence="5 14" id="KW-0479">Metal-binding</keyword>
<dbReference type="InterPro" id="IPR022695">
    <property type="entry name" value="Histidinol_DH_monofunct"/>
</dbReference>
<evidence type="ECO:0000256" key="4">
    <source>
        <dbReference type="ARBA" id="ARBA00016531"/>
    </source>
</evidence>
<feature type="active site" description="Proton acceptor" evidence="11">
    <location>
        <position position="318"/>
    </location>
</feature>
<dbReference type="CDD" id="cd06572">
    <property type="entry name" value="Histidinol_dh"/>
    <property type="match status" value="1"/>
</dbReference>
<feature type="active site" description="Proton acceptor" evidence="11">
    <location>
        <position position="319"/>
    </location>
</feature>
<name>A0AAU7UMZ8_9MICO</name>
<feature type="binding site" evidence="13">
    <location>
        <position position="411"/>
    </location>
    <ligand>
        <name>substrate</name>
    </ligand>
</feature>
<feature type="binding site" evidence="13">
    <location>
        <position position="319"/>
    </location>
    <ligand>
        <name>substrate</name>
    </ligand>
</feature>
<evidence type="ECO:0000256" key="6">
    <source>
        <dbReference type="ARBA" id="ARBA00022833"/>
    </source>
</evidence>
<dbReference type="InterPro" id="IPR016161">
    <property type="entry name" value="Ald_DH/histidinol_DH"/>
</dbReference>
<gene>
    <name evidence="16" type="primary">hisD</name>
    <name evidence="16" type="ORF">AAFP32_01840</name>
</gene>
<dbReference type="PIRSF" id="PIRSF000099">
    <property type="entry name" value="Histidinol_dh"/>
    <property type="match status" value="1"/>
</dbReference>
<feature type="binding site" evidence="14">
    <location>
        <position position="411"/>
    </location>
    <ligand>
        <name>Zn(2+)</name>
        <dbReference type="ChEBI" id="CHEBI:29105"/>
    </ligand>
</feature>
<evidence type="ECO:0000256" key="9">
    <source>
        <dbReference type="ARBA" id="ARBA00023102"/>
    </source>
</evidence>
<organism evidence="16">
    <name type="scientific">Brevibacterium koreense</name>
    <dbReference type="NCBI Taxonomy" id="3140787"/>
    <lineage>
        <taxon>Bacteria</taxon>
        <taxon>Bacillati</taxon>
        <taxon>Actinomycetota</taxon>
        <taxon>Actinomycetes</taxon>
        <taxon>Micrococcales</taxon>
        <taxon>Brevibacteriaceae</taxon>
        <taxon>Brevibacterium</taxon>
    </lineage>
</organism>
<dbReference type="GO" id="GO:0005829">
    <property type="term" value="C:cytosol"/>
    <property type="evidence" value="ECO:0007669"/>
    <property type="project" value="TreeGrafter"/>
</dbReference>
<dbReference type="SUPFAM" id="SSF53720">
    <property type="entry name" value="ALDH-like"/>
    <property type="match status" value="1"/>
</dbReference>
<feature type="binding site" evidence="13">
    <location>
        <position position="352"/>
    </location>
    <ligand>
        <name>substrate</name>
    </ligand>
</feature>
<dbReference type="Pfam" id="PF00815">
    <property type="entry name" value="Histidinol_dh"/>
    <property type="match status" value="1"/>
</dbReference>
<protein>
    <recommendedName>
        <fullName evidence="4">Histidinol dehydrogenase</fullName>
    </recommendedName>
</protein>
<dbReference type="Gene3D" id="1.20.5.1300">
    <property type="match status" value="1"/>
</dbReference>
<feature type="binding site" evidence="14">
    <location>
        <position position="250"/>
    </location>
    <ligand>
        <name>Zn(2+)</name>
        <dbReference type="ChEBI" id="CHEBI:29105"/>
    </ligand>
</feature>
<dbReference type="PANTHER" id="PTHR21256:SF14">
    <property type="entry name" value="HISTIDINOL DEHYDROGENASE"/>
    <property type="match status" value="1"/>
</dbReference>
<evidence type="ECO:0000256" key="5">
    <source>
        <dbReference type="ARBA" id="ARBA00022723"/>
    </source>
</evidence>
<dbReference type="InterPro" id="IPR012131">
    <property type="entry name" value="Hstdl_DH"/>
</dbReference>
<evidence type="ECO:0000256" key="15">
    <source>
        <dbReference type="RuleBase" id="RU004175"/>
    </source>
</evidence>
<dbReference type="GO" id="GO:0004399">
    <property type="term" value="F:histidinol dehydrogenase activity"/>
    <property type="evidence" value="ECO:0007669"/>
    <property type="project" value="InterPro"/>
</dbReference>
<keyword evidence="6 14" id="KW-0862">Zinc</keyword>
<evidence type="ECO:0000256" key="14">
    <source>
        <dbReference type="PIRSR" id="PIRSR000099-4"/>
    </source>
</evidence>
<dbReference type="EMBL" id="CP158281">
    <property type="protein sequence ID" value="XBV89500.1"/>
    <property type="molecule type" value="Genomic_DNA"/>
</dbReference>
<evidence type="ECO:0000256" key="12">
    <source>
        <dbReference type="PIRSR" id="PIRSR000099-2"/>
    </source>
</evidence>
<evidence type="ECO:0000313" key="16">
    <source>
        <dbReference type="EMBL" id="XBV89500.1"/>
    </source>
</evidence>
<dbReference type="GO" id="GO:0000105">
    <property type="term" value="P:L-histidine biosynthetic process"/>
    <property type="evidence" value="ECO:0007669"/>
    <property type="project" value="UniProtKB-KW"/>
</dbReference>
<comment type="cofactor">
    <cofactor evidence="14">
        <name>Zn(2+)</name>
        <dbReference type="ChEBI" id="CHEBI:29105"/>
    </cofactor>
    <text evidence="14">Binds 1 zinc ion per subunit.</text>
</comment>
<dbReference type="FunFam" id="3.40.50.1980:FF:000001">
    <property type="entry name" value="Histidinol dehydrogenase"/>
    <property type="match status" value="1"/>
</dbReference>
<evidence type="ECO:0000256" key="3">
    <source>
        <dbReference type="ARBA" id="ARBA00010178"/>
    </source>
</evidence>
<feature type="binding site" evidence="12">
    <location>
        <position position="182"/>
    </location>
    <ligand>
        <name>NAD(+)</name>
        <dbReference type="ChEBI" id="CHEBI:57540"/>
    </ligand>
</feature>
<proteinExistence type="inferred from homology"/>
<keyword evidence="9" id="KW-0368">Histidine biosynthesis</keyword>
<keyword evidence="9" id="KW-0028">Amino-acid biosynthesis</keyword>
<keyword evidence="7 10" id="KW-0560">Oxidoreductase</keyword>
<evidence type="ECO:0000256" key="10">
    <source>
        <dbReference type="PIRNR" id="PIRNR000099"/>
    </source>
</evidence>
<feature type="binding site" evidence="14">
    <location>
        <position position="253"/>
    </location>
    <ligand>
        <name>Zn(2+)</name>
        <dbReference type="ChEBI" id="CHEBI:29105"/>
    </ligand>
</feature>
<accession>A0AAU7UMZ8</accession>
<dbReference type="RefSeq" id="WP_350270387.1">
    <property type="nucleotide sequence ID" value="NZ_CP158281.1"/>
</dbReference>
<evidence type="ECO:0000256" key="8">
    <source>
        <dbReference type="ARBA" id="ARBA00023027"/>
    </source>
</evidence>
<dbReference type="InterPro" id="IPR001692">
    <property type="entry name" value="Histidinol_DH_CS"/>
</dbReference>
<dbReference type="PANTHER" id="PTHR21256">
    <property type="entry name" value="HISTIDINOL DEHYDROGENASE HDH"/>
    <property type="match status" value="1"/>
</dbReference>
<feature type="binding site" evidence="12">
    <location>
        <position position="205"/>
    </location>
    <ligand>
        <name>NAD(+)</name>
        <dbReference type="ChEBI" id="CHEBI:57540"/>
    </ligand>
</feature>
<feature type="binding site" evidence="13">
    <location>
        <position position="228"/>
    </location>
    <ligand>
        <name>substrate</name>
    </ligand>
</feature>
<sequence length="432" mass="46751">MTTHYLKRAKPSARPDATETTRIVEDMLDQMRSEGEAATRRLSESLDSWNPESFVVDEQEIARAERSLSTTLKDDILFAQSQVRAFAEKQRATLTEFEVETHPGLVVGQRQIPIDAAGCYVPGGRFAHLASAAMSVITAKAAGVRHVTASSPSRDGEGIHPATLYALAQAGADSILSLGGVQAIGAMAFGHFTGEPVSFLAGPGNRFVAEAKRLLYGEVGIDVVAGPTESLVIADDTADPWLVAVDLISQAEHGIESQTILISTSRTVADRVLELIPQALDQLPADSVAQTAWDHLGEIAVVDSREEAARLADEYANEHLQVHAADLDWWLHRLRNYGSLFLGEETTVTYGDKTSGPNHILPTLGGARYTGGLWAGKFVKTVTYQRMTQKANERVGRVAARISRTEGMEGHALAADVRLQKYFPDQPLDSTP</sequence>
<dbReference type="Gene3D" id="3.40.50.1980">
    <property type="entry name" value="Nitrogenase molybdenum iron protein domain"/>
    <property type="match status" value="2"/>
</dbReference>
<feature type="binding site" evidence="13">
    <location>
        <position position="406"/>
    </location>
    <ligand>
        <name>substrate</name>
    </ligand>
</feature>
<evidence type="ECO:0000256" key="11">
    <source>
        <dbReference type="PIRSR" id="PIRSR000099-1"/>
    </source>
</evidence>
<evidence type="ECO:0000256" key="13">
    <source>
        <dbReference type="PIRSR" id="PIRSR000099-3"/>
    </source>
</evidence>
<evidence type="ECO:0000256" key="1">
    <source>
        <dbReference type="ARBA" id="ARBA00003850"/>
    </source>
</evidence>
<comment type="similarity">
    <text evidence="3 10 15">Belongs to the histidinol dehydrogenase family.</text>
</comment>
<dbReference type="GO" id="GO:0046872">
    <property type="term" value="F:metal ion binding"/>
    <property type="evidence" value="ECO:0007669"/>
    <property type="project" value="UniProtKB-KW"/>
</dbReference>
<feature type="binding site" evidence="13">
    <location>
        <position position="250"/>
    </location>
    <ligand>
        <name>substrate</name>
    </ligand>
</feature>
<evidence type="ECO:0000256" key="2">
    <source>
        <dbReference type="ARBA" id="ARBA00004940"/>
    </source>
</evidence>
<feature type="binding site" evidence="14">
    <location>
        <position position="352"/>
    </location>
    <ligand>
        <name>Zn(2+)</name>
        <dbReference type="ChEBI" id="CHEBI:29105"/>
    </ligand>
</feature>
<dbReference type="PROSITE" id="PS00611">
    <property type="entry name" value="HISOL_DEHYDROGENASE"/>
    <property type="match status" value="1"/>
</dbReference>
<reference evidence="16" key="1">
    <citation type="submission" date="2024-06" db="EMBL/GenBank/DDBJ databases">
        <title>Brevibacterium koreense sp. nov., isolated from jogae-jeotgal, a Korean fermented seafood.</title>
        <authorList>
            <person name="Whon T.W."/>
            <person name="Nam S."/>
            <person name="Kim Y."/>
        </authorList>
    </citation>
    <scope>NUCLEOTIDE SEQUENCE</scope>
    <source>
        <strain evidence="16">CBA3109</strain>
    </source>
</reference>
<keyword evidence="8 12" id="KW-0520">NAD</keyword>